<proteinExistence type="predicted"/>
<comment type="caution">
    <text evidence="2">The sequence shown here is derived from an EMBL/GenBank/DDBJ whole genome shotgun (WGS) entry which is preliminary data.</text>
</comment>
<evidence type="ECO:0000256" key="1">
    <source>
        <dbReference type="SAM" id="Phobius"/>
    </source>
</evidence>
<dbReference type="EMBL" id="LRGB01003894">
    <property type="protein sequence ID" value="KZS02633.1"/>
    <property type="molecule type" value="Genomic_DNA"/>
</dbReference>
<evidence type="ECO:0000313" key="2">
    <source>
        <dbReference type="EMBL" id="KZS02633.1"/>
    </source>
</evidence>
<accession>A0A164JT69</accession>
<keyword evidence="1" id="KW-0812">Transmembrane</keyword>
<dbReference type="Proteomes" id="UP000076858">
    <property type="component" value="Unassembled WGS sequence"/>
</dbReference>
<feature type="transmembrane region" description="Helical" evidence="1">
    <location>
        <begin position="21"/>
        <end position="39"/>
    </location>
</feature>
<organism evidence="2 3">
    <name type="scientific">Daphnia magna</name>
    <dbReference type="NCBI Taxonomy" id="35525"/>
    <lineage>
        <taxon>Eukaryota</taxon>
        <taxon>Metazoa</taxon>
        <taxon>Ecdysozoa</taxon>
        <taxon>Arthropoda</taxon>
        <taxon>Crustacea</taxon>
        <taxon>Branchiopoda</taxon>
        <taxon>Diplostraca</taxon>
        <taxon>Cladocera</taxon>
        <taxon>Anomopoda</taxon>
        <taxon>Daphniidae</taxon>
        <taxon>Daphnia</taxon>
    </lineage>
</organism>
<keyword evidence="3" id="KW-1185">Reference proteome</keyword>
<reference evidence="2 3" key="1">
    <citation type="submission" date="2016-03" db="EMBL/GenBank/DDBJ databases">
        <title>EvidentialGene: Evidence-directed Construction of Genes on Genomes.</title>
        <authorList>
            <person name="Gilbert D.G."/>
            <person name="Choi J.-H."/>
            <person name="Mockaitis K."/>
            <person name="Colbourne J."/>
            <person name="Pfrender M."/>
        </authorList>
    </citation>
    <scope>NUCLEOTIDE SEQUENCE [LARGE SCALE GENOMIC DNA]</scope>
    <source>
        <strain evidence="2 3">Xinb3</strain>
        <tissue evidence="2">Complete organism</tissue>
    </source>
</reference>
<keyword evidence="1" id="KW-1133">Transmembrane helix</keyword>
<evidence type="ECO:0000313" key="3">
    <source>
        <dbReference type="Proteomes" id="UP000076858"/>
    </source>
</evidence>
<protein>
    <submittedName>
        <fullName evidence="2">Uncharacterized protein</fullName>
    </submittedName>
</protein>
<sequence length="48" mass="5303">KSAVAETQENGRCCLASSSPFVFLFTCLLTFVFFSLPALTRVVNQVLF</sequence>
<dbReference type="AlphaFoldDB" id="A0A164JT69"/>
<keyword evidence="1" id="KW-0472">Membrane</keyword>
<gene>
    <name evidence="2" type="ORF">APZ42_000250</name>
</gene>
<feature type="non-terminal residue" evidence="2">
    <location>
        <position position="1"/>
    </location>
</feature>
<name>A0A164JT69_9CRUS</name>